<feature type="DNA-binding region" description="H-T-H motif" evidence="2">
    <location>
        <begin position="76"/>
        <end position="95"/>
    </location>
</feature>
<dbReference type="PROSITE" id="PS50977">
    <property type="entry name" value="HTH_TETR_2"/>
    <property type="match status" value="1"/>
</dbReference>
<proteinExistence type="predicted"/>
<accession>A0A254N9S2</accession>
<dbReference type="Proteomes" id="UP000197446">
    <property type="component" value="Unassembled WGS sequence"/>
</dbReference>
<organism evidence="4 5">
    <name type="scientific">Roseateles puraquae</name>
    <dbReference type="NCBI Taxonomy" id="431059"/>
    <lineage>
        <taxon>Bacteria</taxon>
        <taxon>Pseudomonadati</taxon>
        <taxon>Pseudomonadota</taxon>
        <taxon>Betaproteobacteria</taxon>
        <taxon>Burkholderiales</taxon>
        <taxon>Sphaerotilaceae</taxon>
        <taxon>Roseateles</taxon>
    </lineage>
</organism>
<dbReference type="Gene3D" id="1.10.357.10">
    <property type="entry name" value="Tetracycline Repressor, domain 2"/>
    <property type="match status" value="1"/>
</dbReference>
<dbReference type="InterPro" id="IPR039536">
    <property type="entry name" value="TetR_C_Proteobacteria"/>
</dbReference>
<name>A0A254N9S2_9BURK</name>
<dbReference type="GO" id="GO:0003700">
    <property type="term" value="F:DNA-binding transcription factor activity"/>
    <property type="evidence" value="ECO:0007669"/>
    <property type="project" value="TreeGrafter"/>
</dbReference>
<protein>
    <submittedName>
        <fullName evidence="4">TetR family transcriptional regulator</fullName>
    </submittedName>
</protein>
<dbReference type="SUPFAM" id="SSF48498">
    <property type="entry name" value="Tetracyclin repressor-like, C-terminal domain"/>
    <property type="match status" value="1"/>
</dbReference>
<dbReference type="Pfam" id="PF00440">
    <property type="entry name" value="TetR_N"/>
    <property type="match status" value="1"/>
</dbReference>
<dbReference type="GO" id="GO:0000976">
    <property type="term" value="F:transcription cis-regulatory region binding"/>
    <property type="evidence" value="ECO:0007669"/>
    <property type="project" value="TreeGrafter"/>
</dbReference>
<dbReference type="Gene3D" id="1.10.10.60">
    <property type="entry name" value="Homeodomain-like"/>
    <property type="match status" value="1"/>
</dbReference>
<dbReference type="Pfam" id="PF14246">
    <property type="entry name" value="TetR_C_7"/>
    <property type="match status" value="1"/>
</dbReference>
<sequence>MACFRSFGLAQRRWLRISVLIRTHKFFFRSPRGVKEKRTMPYCYGGSMRVMTDERRADIIRLTALLFEQLGYEATSMSEISRRLGGSKSTLYRYFPTKDDLVVAVVKTFVTAHMADAIAELEKGIERGLSLQQVLLRFGEQALKVVANDSRARSLHRVIVASAGQSNVGELFFEAGPAQMQARLTELIEHAVRRGEIQPVDPPIAAQQFTALLNAQVSGRIYQQNPRDLKPAQLRPMAMLAVDFFLSALMPNPPSAAAGSKGPRQAAG</sequence>
<gene>
    <name evidence="4" type="ORF">CDO81_09325</name>
</gene>
<keyword evidence="5" id="KW-1185">Reference proteome</keyword>
<evidence type="ECO:0000313" key="5">
    <source>
        <dbReference type="Proteomes" id="UP000197446"/>
    </source>
</evidence>
<dbReference type="EMBL" id="NISI01000002">
    <property type="protein sequence ID" value="OWR04766.1"/>
    <property type="molecule type" value="Genomic_DNA"/>
</dbReference>
<dbReference type="SUPFAM" id="SSF46689">
    <property type="entry name" value="Homeodomain-like"/>
    <property type="match status" value="1"/>
</dbReference>
<evidence type="ECO:0000256" key="1">
    <source>
        <dbReference type="ARBA" id="ARBA00023125"/>
    </source>
</evidence>
<dbReference type="InterPro" id="IPR009057">
    <property type="entry name" value="Homeodomain-like_sf"/>
</dbReference>
<reference evidence="4 5" key="1">
    <citation type="journal article" date="2007" name="Int. J. Syst. Evol. Microbiol.">
        <title>Description of Pelomonas aquatica sp. nov. and Pelomonas puraquae sp. nov., isolated from industrial and haemodialysis water.</title>
        <authorList>
            <person name="Gomila M."/>
            <person name="Bowien B."/>
            <person name="Falsen E."/>
            <person name="Moore E.R."/>
            <person name="Lalucat J."/>
        </authorList>
    </citation>
    <scope>NUCLEOTIDE SEQUENCE [LARGE SCALE GENOMIC DNA]</scope>
    <source>
        <strain evidence="4 5">CCUG 52769</strain>
    </source>
</reference>
<dbReference type="AlphaFoldDB" id="A0A254N9S2"/>
<evidence type="ECO:0000313" key="4">
    <source>
        <dbReference type="EMBL" id="OWR04766.1"/>
    </source>
</evidence>
<dbReference type="PANTHER" id="PTHR30055:SF119">
    <property type="entry name" value="NALC"/>
    <property type="match status" value="1"/>
</dbReference>
<dbReference type="PANTHER" id="PTHR30055">
    <property type="entry name" value="HTH-TYPE TRANSCRIPTIONAL REGULATOR RUTR"/>
    <property type="match status" value="1"/>
</dbReference>
<comment type="caution">
    <text evidence="4">The sequence shown here is derived from an EMBL/GenBank/DDBJ whole genome shotgun (WGS) entry which is preliminary data.</text>
</comment>
<evidence type="ECO:0000256" key="2">
    <source>
        <dbReference type="PROSITE-ProRule" id="PRU00335"/>
    </source>
</evidence>
<evidence type="ECO:0000259" key="3">
    <source>
        <dbReference type="PROSITE" id="PS50977"/>
    </source>
</evidence>
<feature type="domain" description="HTH tetR-type" evidence="3">
    <location>
        <begin position="53"/>
        <end position="113"/>
    </location>
</feature>
<dbReference type="InterPro" id="IPR036271">
    <property type="entry name" value="Tet_transcr_reg_TetR-rel_C_sf"/>
</dbReference>
<dbReference type="PRINTS" id="PR00455">
    <property type="entry name" value="HTHTETR"/>
</dbReference>
<keyword evidence="1 2" id="KW-0238">DNA-binding</keyword>
<dbReference type="InterPro" id="IPR050109">
    <property type="entry name" value="HTH-type_TetR-like_transc_reg"/>
</dbReference>
<dbReference type="InterPro" id="IPR001647">
    <property type="entry name" value="HTH_TetR"/>
</dbReference>